<dbReference type="GO" id="GO:0005730">
    <property type="term" value="C:nucleolus"/>
    <property type="evidence" value="ECO:0007669"/>
    <property type="project" value="UniProtKB-SubCell"/>
</dbReference>
<dbReference type="VEuPathDB" id="TriTrypDB:LpyrH10_02_4440"/>
<dbReference type="Gene3D" id="2.40.10.230">
    <property type="entry name" value="Probable tRNA pseudouridine synthase domain"/>
    <property type="match status" value="1"/>
</dbReference>
<name>A0A0N0DZA1_LEPPY</name>
<protein>
    <recommendedName>
        <fullName evidence="6">H/ACA ribonucleoprotein complex subunit</fullName>
    </recommendedName>
</protein>
<dbReference type="Pfam" id="PF04410">
    <property type="entry name" value="Gar1"/>
    <property type="match status" value="1"/>
</dbReference>
<keyword evidence="6" id="KW-0687">Ribonucleoprotein</keyword>
<feature type="region of interest" description="Disordered" evidence="7">
    <location>
        <begin position="192"/>
        <end position="274"/>
    </location>
</feature>
<dbReference type="OrthoDB" id="21550at2759"/>
<evidence type="ECO:0000256" key="4">
    <source>
        <dbReference type="ARBA" id="ARBA00022884"/>
    </source>
</evidence>
<comment type="caution">
    <text evidence="8">The sequence shown here is derived from an EMBL/GenBank/DDBJ whole genome shotgun (WGS) entry which is preliminary data.</text>
</comment>
<dbReference type="GO" id="GO:0006364">
    <property type="term" value="P:rRNA processing"/>
    <property type="evidence" value="ECO:0007669"/>
    <property type="project" value="UniProtKB-KW"/>
</dbReference>
<feature type="compositionally biased region" description="Basic and acidic residues" evidence="7">
    <location>
        <begin position="214"/>
        <end position="226"/>
    </location>
</feature>
<dbReference type="GO" id="GO:0001522">
    <property type="term" value="P:pseudouridine synthesis"/>
    <property type="evidence" value="ECO:0007669"/>
    <property type="project" value="InterPro"/>
</dbReference>
<evidence type="ECO:0000256" key="5">
    <source>
        <dbReference type="ARBA" id="ARBA00023242"/>
    </source>
</evidence>
<evidence type="ECO:0000256" key="1">
    <source>
        <dbReference type="ARBA" id="ARBA00022517"/>
    </source>
</evidence>
<dbReference type="GO" id="GO:0000493">
    <property type="term" value="P:box H/ACA snoRNP assembly"/>
    <property type="evidence" value="ECO:0007669"/>
    <property type="project" value="InterPro"/>
</dbReference>
<sequence>MTASPDAVVGAIYADEKPSRRAVSISSVDSEPIVRQASVQSAASSHSETDGVQRRGWVIPEGDEAVLDADAVADMPTTIPMEEISEAPVAVVQSTSAASRSCIAEAAPGTLSMDVGTRLCLVDGTIVGCITSVLGPVKQAFYVVKSARDDFEALLSTSRLVEGTSLHYDLAHQEVMYDPFVQCDTAKGTDASYVNDEELPEHVRPDFSDDDKEMEWKRLKRERVEDNESVSSDEPQEEIEWSKLDLDGDVPPTSGRAHVVVPQWLESPDDRHPK</sequence>
<dbReference type="RefSeq" id="XP_015663491.1">
    <property type="nucleotide sequence ID" value="XM_015797971.1"/>
</dbReference>
<keyword evidence="9" id="KW-1185">Reference proteome</keyword>
<dbReference type="InterPro" id="IPR007504">
    <property type="entry name" value="H/ACA_rnp_Gar1/Naf1"/>
</dbReference>
<evidence type="ECO:0000256" key="7">
    <source>
        <dbReference type="SAM" id="MobiDB-lite"/>
    </source>
</evidence>
<evidence type="ECO:0000256" key="3">
    <source>
        <dbReference type="ARBA" id="ARBA00022553"/>
    </source>
</evidence>
<keyword evidence="5 6" id="KW-0539">Nucleus</keyword>
<dbReference type="GO" id="GO:0003723">
    <property type="term" value="F:RNA binding"/>
    <property type="evidence" value="ECO:0007669"/>
    <property type="project" value="UniProtKB-KW"/>
</dbReference>
<dbReference type="PANTHER" id="PTHR31633">
    <property type="entry name" value="H/ACA RIBONUCLEOPROTEIN COMPLEX NON-CORE SUBUNIT NAF1"/>
    <property type="match status" value="1"/>
</dbReference>
<comment type="function">
    <text evidence="6">Required for ribosome biogenesis. Part of a complex which catalyzes pseudouridylation of rRNA. This involves the isomerization of uridine such that the ribose is subsequently attached to C5, instead of the normal N1. Pseudouridine ("psi") residues may serve to stabilize the conformation of rRNAs.</text>
</comment>
<dbReference type="AlphaFoldDB" id="A0A0N0DZA1"/>
<dbReference type="InterPro" id="IPR040309">
    <property type="entry name" value="Naf1"/>
</dbReference>
<dbReference type="GO" id="GO:0005732">
    <property type="term" value="C:sno(s)RNA-containing ribonucleoprotein complex"/>
    <property type="evidence" value="ECO:0007669"/>
    <property type="project" value="InterPro"/>
</dbReference>
<accession>A0A0N0DZA1</accession>
<dbReference type="EMBL" id="LGTL01000002">
    <property type="protein sequence ID" value="KPA85052.1"/>
    <property type="molecule type" value="Genomic_DNA"/>
</dbReference>
<evidence type="ECO:0000256" key="6">
    <source>
        <dbReference type="RuleBase" id="RU364004"/>
    </source>
</evidence>
<dbReference type="GeneID" id="26901765"/>
<reference evidence="8 9" key="1">
    <citation type="submission" date="2015-07" db="EMBL/GenBank/DDBJ databases">
        <title>High-quality genome of monoxenous trypanosomatid Leptomonas pyrrhocoris.</title>
        <authorList>
            <person name="Flegontov P."/>
            <person name="Butenko A."/>
            <person name="Firsov S."/>
            <person name="Vlcek C."/>
            <person name="Logacheva M.D."/>
            <person name="Field M."/>
            <person name="Filatov D."/>
            <person name="Flegontova O."/>
            <person name="Gerasimov E."/>
            <person name="Jackson A.P."/>
            <person name="Kelly S."/>
            <person name="Opperdoes F."/>
            <person name="O'Reilly A."/>
            <person name="Votypka J."/>
            <person name="Yurchenko V."/>
            <person name="Lukes J."/>
        </authorList>
    </citation>
    <scope>NUCLEOTIDE SEQUENCE [LARGE SCALE GENOMIC DNA]</scope>
    <source>
        <strain evidence="8">H10</strain>
    </source>
</reference>
<organism evidence="8 9">
    <name type="scientific">Leptomonas pyrrhocoris</name>
    <name type="common">Firebug parasite</name>
    <dbReference type="NCBI Taxonomy" id="157538"/>
    <lineage>
        <taxon>Eukaryota</taxon>
        <taxon>Discoba</taxon>
        <taxon>Euglenozoa</taxon>
        <taxon>Kinetoplastea</taxon>
        <taxon>Metakinetoplastina</taxon>
        <taxon>Trypanosomatida</taxon>
        <taxon>Trypanosomatidae</taxon>
        <taxon>Leishmaniinae</taxon>
        <taxon>Leptomonas</taxon>
    </lineage>
</organism>
<dbReference type="InterPro" id="IPR038664">
    <property type="entry name" value="Gar1/Naf1_Cbf5-bd_sf"/>
</dbReference>
<proteinExistence type="inferred from homology"/>
<dbReference type="OMA" id="MYDPFEQ"/>
<comment type="similarity">
    <text evidence="6">Belongs to the GAR1 family.</text>
</comment>
<keyword evidence="1 6" id="KW-0690">Ribosome biogenesis</keyword>
<evidence type="ECO:0000313" key="8">
    <source>
        <dbReference type="EMBL" id="KPA85052.1"/>
    </source>
</evidence>
<evidence type="ECO:0000256" key="2">
    <source>
        <dbReference type="ARBA" id="ARBA00022552"/>
    </source>
</evidence>
<keyword evidence="3" id="KW-0597">Phosphoprotein</keyword>
<dbReference type="PANTHER" id="PTHR31633:SF1">
    <property type="entry name" value="H_ACA RIBONUCLEOPROTEIN COMPLEX NON-CORE SUBUNIT NAF1"/>
    <property type="match status" value="1"/>
</dbReference>
<dbReference type="Proteomes" id="UP000037923">
    <property type="component" value="Unassembled WGS sequence"/>
</dbReference>
<comment type="subunit">
    <text evidence="6">Component of the small nucleolar ribonucleoprotein particles containing H/ACA-type snoRNAs (H/ACA snoRNPs).</text>
</comment>
<keyword evidence="2 6" id="KW-0698">rRNA processing</keyword>
<keyword evidence="4 6" id="KW-0694">RNA-binding</keyword>
<evidence type="ECO:0000313" key="9">
    <source>
        <dbReference type="Proteomes" id="UP000037923"/>
    </source>
</evidence>
<gene>
    <name evidence="8" type="ORF">ABB37_01470</name>
</gene>
<comment type="subcellular location">
    <subcellularLocation>
        <location evidence="6">Nucleus</location>
        <location evidence="6">Nucleolus</location>
    </subcellularLocation>
</comment>